<sequence length="106" mass="12426">MINPLESNSSMKYELLSQLVAHVYPSIYTKPSHIGLKFQTKWKFVRKLNVAETLSKYLSAAIHTVPLQLCPLKRKYRQISSNIFENVLDRILLYLDIILNLSWLFE</sequence>
<accession>A0A8H3R042</accession>
<dbReference type="EMBL" id="BLAL01000242">
    <property type="protein sequence ID" value="GES95554.1"/>
    <property type="molecule type" value="Genomic_DNA"/>
</dbReference>
<name>A0A8H3R042_9GLOM</name>
<evidence type="ECO:0000313" key="1">
    <source>
        <dbReference type="EMBL" id="GES95554.1"/>
    </source>
</evidence>
<evidence type="ECO:0000313" key="2">
    <source>
        <dbReference type="Proteomes" id="UP000615446"/>
    </source>
</evidence>
<dbReference type="Proteomes" id="UP000615446">
    <property type="component" value="Unassembled WGS sequence"/>
</dbReference>
<gene>
    <name evidence="1" type="ORF">RCL2_002221600</name>
</gene>
<organism evidence="1 2">
    <name type="scientific">Rhizophagus clarus</name>
    <dbReference type="NCBI Taxonomy" id="94130"/>
    <lineage>
        <taxon>Eukaryota</taxon>
        <taxon>Fungi</taxon>
        <taxon>Fungi incertae sedis</taxon>
        <taxon>Mucoromycota</taxon>
        <taxon>Glomeromycotina</taxon>
        <taxon>Glomeromycetes</taxon>
        <taxon>Glomerales</taxon>
        <taxon>Glomeraceae</taxon>
        <taxon>Rhizophagus</taxon>
    </lineage>
</organism>
<protein>
    <submittedName>
        <fullName evidence="1">Uncharacterized protein</fullName>
    </submittedName>
</protein>
<proteinExistence type="predicted"/>
<dbReference type="AlphaFoldDB" id="A0A8H3R042"/>
<comment type="caution">
    <text evidence="1">The sequence shown here is derived from an EMBL/GenBank/DDBJ whole genome shotgun (WGS) entry which is preliminary data.</text>
</comment>
<reference evidence="1" key="1">
    <citation type="submission" date="2019-10" db="EMBL/GenBank/DDBJ databases">
        <title>Conservation and host-specific expression of non-tandemly repeated heterogenous ribosome RNA gene in arbuscular mycorrhizal fungi.</title>
        <authorList>
            <person name="Maeda T."/>
            <person name="Kobayashi Y."/>
            <person name="Nakagawa T."/>
            <person name="Ezawa T."/>
            <person name="Yamaguchi K."/>
            <person name="Bino T."/>
            <person name="Nishimoto Y."/>
            <person name="Shigenobu S."/>
            <person name="Kawaguchi M."/>
        </authorList>
    </citation>
    <scope>NUCLEOTIDE SEQUENCE</scope>
    <source>
        <strain evidence="1">HR1</strain>
    </source>
</reference>